<dbReference type="InterPro" id="IPR051122">
    <property type="entry name" value="SDR_DHRS6-like"/>
</dbReference>
<evidence type="ECO:0000313" key="4">
    <source>
        <dbReference type="Proteomes" id="UP000576152"/>
    </source>
</evidence>
<comment type="similarity">
    <text evidence="1">Belongs to the short-chain dehydrogenases/reductases (SDR) family.</text>
</comment>
<dbReference type="Gene3D" id="3.40.50.720">
    <property type="entry name" value="NAD(P)-binding Rossmann-like Domain"/>
    <property type="match status" value="1"/>
</dbReference>
<accession>A0ABR6HIY4</accession>
<dbReference type="PANTHER" id="PTHR43477">
    <property type="entry name" value="DIHYDROANTICAPSIN 7-DEHYDROGENASE"/>
    <property type="match status" value="1"/>
</dbReference>
<reference evidence="3 4" key="1">
    <citation type="submission" date="2020-08" db="EMBL/GenBank/DDBJ databases">
        <title>Genomic Encyclopedia of Type Strains, Phase III (KMG-III): the genomes of soil and plant-associated and newly described type strains.</title>
        <authorList>
            <person name="Whitman W."/>
        </authorList>
    </citation>
    <scope>NUCLEOTIDE SEQUENCE [LARGE SCALE GENOMIC DNA]</scope>
    <source>
        <strain evidence="3 4">CECT 8572</strain>
    </source>
</reference>
<dbReference type="RefSeq" id="WP_183468787.1">
    <property type="nucleotide sequence ID" value="NZ_CP139691.1"/>
</dbReference>
<dbReference type="PROSITE" id="PS00061">
    <property type="entry name" value="ADH_SHORT"/>
    <property type="match status" value="1"/>
</dbReference>
<dbReference type="PANTHER" id="PTHR43477:SF1">
    <property type="entry name" value="DIHYDROANTICAPSIN 7-DEHYDROGENASE"/>
    <property type="match status" value="1"/>
</dbReference>
<dbReference type="Pfam" id="PF13561">
    <property type="entry name" value="adh_short_C2"/>
    <property type="match status" value="1"/>
</dbReference>
<keyword evidence="4" id="KW-1185">Reference proteome</keyword>
<dbReference type="PRINTS" id="PR00080">
    <property type="entry name" value="SDRFAMILY"/>
</dbReference>
<dbReference type="EMBL" id="JACIBX010000001">
    <property type="protein sequence ID" value="MBB3710521.1"/>
    <property type="molecule type" value="Genomic_DNA"/>
</dbReference>
<dbReference type="InterPro" id="IPR002347">
    <property type="entry name" value="SDR_fam"/>
</dbReference>
<protein>
    <submittedName>
        <fullName evidence="3">NAD(P)-dependent dehydrogenase (Short-subunit alcohol dehydrogenase family)</fullName>
    </submittedName>
</protein>
<proteinExistence type="inferred from homology"/>
<dbReference type="InterPro" id="IPR036291">
    <property type="entry name" value="NAD(P)-bd_dom_sf"/>
</dbReference>
<organism evidence="3 4">
    <name type="scientific">Limimaricola variabilis</name>
    <dbReference type="NCBI Taxonomy" id="1492771"/>
    <lineage>
        <taxon>Bacteria</taxon>
        <taxon>Pseudomonadati</taxon>
        <taxon>Pseudomonadota</taxon>
        <taxon>Alphaproteobacteria</taxon>
        <taxon>Rhodobacterales</taxon>
        <taxon>Paracoccaceae</taxon>
        <taxon>Limimaricola</taxon>
    </lineage>
</organism>
<gene>
    <name evidence="3" type="ORF">FHS00_000074</name>
</gene>
<dbReference type="CDD" id="cd05233">
    <property type="entry name" value="SDR_c"/>
    <property type="match status" value="1"/>
</dbReference>
<evidence type="ECO:0000256" key="2">
    <source>
        <dbReference type="ARBA" id="ARBA00023002"/>
    </source>
</evidence>
<dbReference type="SUPFAM" id="SSF51735">
    <property type="entry name" value="NAD(P)-binding Rossmann-fold domains"/>
    <property type="match status" value="1"/>
</dbReference>
<comment type="caution">
    <text evidence="3">The sequence shown here is derived from an EMBL/GenBank/DDBJ whole genome shotgun (WGS) entry which is preliminary data.</text>
</comment>
<dbReference type="InterPro" id="IPR020904">
    <property type="entry name" value="Sc_DH/Rdtase_CS"/>
</dbReference>
<evidence type="ECO:0000256" key="1">
    <source>
        <dbReference type="ARBA" id="ARBA00006484"/>
    </source>
</evidence>
<evidence type="ECO:0000313" key="3">
    <source>
        <dbReference type="EMBL" id="MBB3710521.1"/>
    </source>
</evidence>
<dbReference type="NCBIfam" id="NF005559">
    <property type="entry name" value="PRK07231.1"/>
    <property type="match status" value="1"/>
</dbReference>
<keyword evidence="2" id="KW-0560">Oxidoreductase</keyword>
<dbReference type="Proteomes" id="UP000576152">
    <property type="component" value="Unassembled WGS sequence"/>
</dbReference>
<dbReference type="PRINTS" id="PR00081">
    <property type="entry name" value="GDHRDH"/>
</dbReference>
<sequence length="265" mass="27946">MGERLKDKVVFVTGAGSIGPGWGNGKAAAVAFAREGAKVFALDLNEAAVAETAGIIREEGGTVETAVCDVSKADQVEAAVAQAMEAFGRIDVLHNNVGIIDPGNPEQLSEEQWDRLMAINVKSIYLTCRHILPIMTRQGGGSIVNISSIASTHSLGYSCISYSASKGAVNAFSRDIALNYGPKGIRCNTILPGLMNTPLIHKGNVTEVYGSTEAMVKQRDALVPLGHMGDAWDVAWASVFLASDEAKFITGIELVVDGGITLKVK</sequence>
<name>A0ABR6HIY4_9RHOB</name>